<dbReference type="Gene3D" id="3.40.50.720">
    <property type="entry name" value="NAD(P)-binding Rossmann-like Domain"/>
    <property type="match status" value="1"/>
</dbReference>
<gene>
    <name evidence="3" type="ORF">FHX72_002553</name>
</gene>
<protein>
    <recommendedName>
        <fullName evidence="2">Gfo/Idh/MocA-like oxidoreductase N-terminal domain-containing protein</fullName>
    </recommendedName>
</protein>
<dbReference type="EMBL" id="JACHWJ010000004">
    <property type="protein sequence ID" value="MBB2958407.1"/>
    <property type="molecule type" value="Genomic_DNA"/>
</dbReference>
<dbReference type="RefSeq" id="WP_221186938.1">
    <property type="nucleotide sequence ID" value="NZ_JACHWJ010000004.1"/>
</dbReference>
<name>A0A7W4UQZ2_9MICO</name>
<evidence type="ECO:0000256" key="1">
    <source>
        <dbReference type="SAM" id="MobiDB-lite"/>
    </source>
</evidence>
<reference evidence="3 4" key="1">
    <citation type="submission" date="2020-08" db="EMBL/GenBank/DDBJ databases">
        <title>Sequencing the genomes of 1000 actinobacteria strains.</title>
        <authorList>
            <person name="Klenk H.-P."/>
        </authorList>
    </citation>
    <scope>NUCLEOTIDE SEQUENCE [LARGE SCALE GENOMIC DNA]</scope>
    <source>
        <strain evidence="3 4">DSM 20419</strain>
    </source>
</reference>
<comment type="caution">
    <text evidence="3">The sequence shown here is derived from an EMBL/GenBank/DDBJ whole genome shotgun (WGS) entry which is preliminary data.</text>
</comment>
<dbReference type="Pfam" id="PF01408">
    <property type="entry name" value="GFO_IDH_MocA"/>
    <property type="match status" value="1"/>
</dbReference>
<accession>A0A7W4UQZ2</accession>
<evidence type="ECO:0000259" key="2">
    <source>
        <dbReference type="Pfam" id="PF01408"/>
    </source>
</evidence>
<sequence length="163" mass="17004">MSTSSLEAQAQEAEVGSGALLPDGPVRARSAKIGAIGAGAIMADQHLAAYNEAGFPVVAIASRTKGNAERVAERWNIPTVHDTPELLIEDPDGAVLMLGTMFAPIVDRDQPDHGFTHHAGDVVRISSPALGSLVGQVQSSEGCAPWTFGVAALMRNLAARRLL</sequence>
<organism evidence="3 4">
    <name type="scientific">Pseudoclavibacter helvolus</name>
    <dbReference type="NCBI Taxonomy" id="255205"/>
    <lineage>
        <taxon>Bacteria</taxon>
        <taxon>Bacillati</taxon>
        <taxon>Actinomycetota</taxon>
        <taxon>Actinomycetes</taxon>
        <taxon>Micrococcales</taxon>
        <taxon>Microbacteriaceae</taxon>
        <taxon>Pseudoclavibacter</taxon>
    </lineage>
</organism>
<dbReference type="GO" id="GO:0000166">
    <property type="term" value="F:nucleotide binding"/>
    <property type="evidence" value="ECO:0007669"/>
    <property type="project" value="InterPro"/>
</dbReference>
<keyword evidence="4" id="KW-1185">Reference proteome</keyword>
<dbReference type="AlphaFoldDB" id="A0A7W4UQZ2"/>
<proteinExistence type="predicted"/>
<feature type="region of interest" description="Disordered" evidence="1">
    <location>
        <begin position="1"/>
        <end position="21"/>
    </location>
</feature>
<dbReference type="SUPFAM" id="SSF51735">
    <property type="entry name" value="NAD(P)-binding Rossmann-fold domains"/>
    <property type="match status" value="1"/>
</dbReference>
<feature type="domain" description="Gfo/Idh/MocA-like oxidoreductase N-terminal" evidence="2">
    <location>
        <begin position="32"/>
        <end position="96"/>
    </location>
</feature>
<dbReference type="InterPro" id="IPR036291">
    <property type="entry name" value="NAD(P)-bd_dom_sf"/>
</dbReference>
<evidence type="ECO:0000313" key="4">
    <source>
        <dbReference type="Proteomes" id="UP000545286"/>
    </source>
</evidence>
<dbReference type="InterPro" id="IPR000683">
    <property type="entry name" value="Gfo/Idh/MocA-like_OxRdtase_N"/>
</dbReference>
<dbReference type="Proteomes" id="UP000545286">
    <property type="component" value="Unassembled WGS sequence"/>
</dbReference>
<evidence type="ECO:0000313" key="3">
    <source>
        <dbReference type="EMBL" id="MBB2958407.1"/>
    </source>
</evidence>